<protein>
    <recommendedName>
        <fullName evidence="4">DUF4064 domain-containing protein</fullName>
    </recommendedName>
</protein>
<dbReference type="EMBL" id="FOTR01000003">
    <property type="protein sequence ID" value="SFL72583.1"/>
    <property type="molecule type" value="Genomic_DNA"/>
</dbReference>
<feature type="transmembrane region" description="Helical" evidence="1">
    <location>
        <begin position="31"/>
        <end position="50"/>
    </location>
</feature>
<dbReference type="RefSeq" id="WP_091482937.1">
    <property type="nucleotide sequence ID" value="NZ_FOTR01000003.1"/>
</dbReference>
<organism evidence="2 3">
    <name type="scientific">Gracilibacillus orientalis</name>
    <dbReference type="NCBI Taxonomy" id="334253"/>
    <lineage>
        <taxon>Bacteria</taxon>
        <taxon>Bacillati</taxon>
        <taxon>Bacillota</taxon>
        <taxon>Bacilli</taxon>
        <taxon>Bacillales</taxon>
        <taxon>Bacillaceae</taxon>
        <taxon>Gracilibacillus</taxon>
    </lineage>
</organism>
<dbReference type="AlphaFoldDB" id="A0A1I4K212"/>
<evidence type="ECO:0000256" key="1">
    <source>
        <dbReference type="SAM" id="Phobius"/>
    </source>
</evidence>
<keyword evidence="3" id="KW-1185">Reference proteome</keyword>
<evidence type="ECO:0000313" key="2">
    <source>
        <dbReference type="EMBL" id="SFL72583.1"/>
    </source>
</evidence>
<dbReference type="Proteomes" id="UP000198565">
    <property type="component" value="Unassembled WGS sequence"/>
</dbReference>
<sequence>MKVIIRIGGLLGILISLTAMLFAFVDDSYTLGNFGILAIIGSVMGIIGSFKIENKGNIDGFLIIIGIILGVYGLWVFYIIPAALMLVPYLWVLLPKLKNQRTTT</sequence>
<dbReference type="STRING" id="334253.SAMN04487943_103298"/>
<evidence type="ECO:0008006" key="4">
    <source>
        <dbReference type="Google" id="ProtNLM"/>
    </source>
</evidence>
<proteinExistence type="predicted"/>
<accession>A0A1I4K212</accession>
<gene>
    <name evidence="2" type="ORF">SAMN04487943_103298</name>
</gene>
<keyword evidence="1" id="KW-0812">Transmembrane</keyword>
<reference evidence="3" key="1">
    <citation type="submission" date="2016-10" db="EMBL/GenBank/DDBJ databases">
        <authorList>
            <person name="Varghese N."/>
            <person name="Submissions S."/>
        </authorList>
    </citation>
    <scope>NUCLEOTIDE SEQUENCE [LARGE SCALE GENOMIC DNA]</scope>
    <source>
        <strain evidence="3">CGMCC 1.4250</strain>
    </source>
</reference>
<keyword evidence="1" id="KW-0472">Membrane</keyword>
<dbReference type="OrthoDB" id="2910266at2"/>
<keyword evidence="1" id="KW-1133">Transmembrane helix</keyword>
<evidence type="ECO:0000313" key="3">
    <source>
        <dbReference type="Proteomes" id="UP000198565"/>
    </source>
</evidence>
<feature type="transmembrane region" description="Helical" evidence="1">
    <location>
        <begin position="62"/>
        <end position="91"/>
    </location>
</feature>
<name>A0A1I4K212_9BACI</name>
<feature type="transmembrane region" description="Helical" evidence="1">
    <location>
        <begin position="7"/>
        <end position="25"/>
    </location>
</feature>